<dbReference type="OrthoDB" id="1905234at2759"/>
<keyword evidence="1" id="KW-0812">Transmembrane</keyword>
<keyword evidence="1" id="KW-0472">Membrane</keyword>
<sequence length="162" mass="18003">MEMEETAGGSNSDGGAQWWWGVASAAQMGLGMRTYAKGYAGDSRLMPFKAFAVASLFLGSAASASVLLLQANGIHRVLLSLPFHFLIDLLLKVFQHYVDTMCCTRYPKQPFSFCHQHLTWDFVVCRIICHNLDNIVEDLIEAGANLRAKLGLPPRTQNKYAY</sequence>
<evidence type="ECO:0000313" key="3">
    <source>
        <dbReference type="Proteomes" id="UP000257109"/>
    </source>
</evidence>
<keyword evidence="1" id="KW-1133">Transmembrane helix</keyword>
<dbReference type="Proteomes" id="UP000257109">
    <property type="component" value="Unassembled WGS sequence"/>
</dbReference>
<gene>
    <name evidence="2" type="ORF">CR513_54952</name>
</gene>
<comment type="caution">
    <text evidence="2">The sequence shown here is derived from an EMBL/GenBank/DDBJ whole genome shotgun (WGS) entry which is preliminary data.</text>
</comment>
<dbReference type="PANTHER" id="PTHR37744:SF1">
    <property type="entry name" value="STAR LIPID TRANSFER-LIKE PROTEIN"/>
    <property type="match status" value="1"/>
</dbReference>
<feature type="non-terminal residue" evidence="2">
    <location>
        <position position="162"/>
    </location>
</feature>
<organism evidence="2 3">
    <name type="scientific">Mucuna pruriens</name>
    <name type="common">Velvet bean</name>
    <name type="synonym">Dolichos pruriens</name>
    <dbReference type="NCBI Taxonomy" id="157652"/>
    <lineage>
        <taxon>Eukaryota</taxon>
        <taxon>Viridiplantae</taxon>
        <taxon>Streptophyta</taxon>
        <taxon>Embryophyta</taxon>
        <taxon>Tracheophyta</taxon>
        <taxon>Spermatophyta</taxon>
        <taxon>Magnoliopsida</taxon>
        <taxon>eudicotyledons</taxon>
        <taxon>Gunneridae</taxon>
        <taxon>Pentapetalae</taxon>
        <taxon>rosids</taxon>
        <taxon>fabids</taxon>
        <taxon>Fabales</taxon>
        <taxon>Fabaceae</taxon>
        <taxon>Papilionoideae</taxon>
        <taxon>50 kb inversion clade</taxon>
        <taxon>NPAAA clade</taxon>
        <taxon>indigoferoid/millettioid clade</taxon>
        <taxon>Phaseoleae</taxon>
        <taxon>Mucuna</taxon>
    </lineage>
</organism>
<feature type="transmembrane region" description="Helical" evidence="1">
    <location>
        <begin position="48"/>
        <end position="68"/>
    </location>
</feature>
<feature type="non-terminal residue" evidence="2">
    <location>
        <position position="1"/>
    </location>
</feature>
<accession>A0A371EJP7</accession>
<protein>
    <submittedName>
        <fullName evidence="2">Uncharacterized protein</fullName>
    </submittedName>
</protein>
<dbReference type="PANTHER" id="PTHR37744">
    <property type="entry name" value="STAR LIPID TRANSFER-LIKE PROTEIN"/>
    <property type="match status" value="1"/>
</dbReference>
<reference evidence="2" key="1">
    <citation type="submission" date="2018-05" db="EMBL/GenBank/DDBJ databases">
        <title>Draft genome of Mucuna pruriens seed.</title>
        <authorList>
            <person name="Nnadi N.E."/>
            <person name="Vos R."/>
            <person name="Hasami M.H."/>
            <person name="Devisetty U.K."/>
            <person name="Aguiy J.C."/>
        </authorList>
    </citation>
    <scope>NUCLEOTIDE SEQUENCE [LARGE SCALE GENOMIC DNA]</scope>
    <source>
        <strain evidence="2">JCA_2017</strain>
    </source>
</reference>
<keyword evidence="3" id="KW-1185">Reference proteome</keyword>
<name>A0A371EJP7_MUCPR</name>
<proteinExistence type="predicted"/>
<dbReference type="AlphaFoldDB" id="A0A371EJP7"/>
<evidence type="ECO:0000256" key="1">
    <source>
        <dbReference type="SAM" id="Phobius"/>
    </source>
</evidence>
<evidence type="ECO:0000313" key="2">
    <source>
        <dbReference type="EMBL" id="RDX66285.1"/>
    </source>
</evidence>
<dbReference type="EMBL" id="QJKJ01013507">
    <property type="protein sequence ID" value="RDX66285.1"/>
    <property type="molecule type" value="Genomic_DNA"/>
</dbReference>